<organism evidence="1 2">
    <name type="scientific">Pyricularia grisea</name>
    <name type="common">Crabgrass-specific blast fungus</name>
    <name type="synonym">Magnaporthe grisea</name>
    <dbReference type="NCBI Taxonomy" id="148305"/>
    <lineage>
        <taxon>Eukaryota</taxon>
        <taxon>Fungi</taxon>
        <taxon>Dikarya</taxon>
        <taxon>Ascomycota</taxon>
        <taxon>Pezizomycotina</taxon>
        <taxon>Sordariomycetes</taxon>
        <taxon>Sordariomycetidae</taxon>
        <taxon>Magnaporthales</taxon>
        <taxon>Pyriculariaceae</taxon>
        <taxon>Pyricularia</taxon>
    </lineage>
</organism>
<reference evidence="2" key="2">
    <citation type="submission" date="2019-10" db="EMBL/GenBank/DDBJ databases">
        <authorList>
            <consortium name="NCBI Genome Project"/>
        </authorList>
    </citation>
    <scope>NUCLEOTIDE SEQUENCE</scope>
    <source>
        <strain evidence="2">NI907</strain>
    </source>
</reference>
<sequence length="73" mass="8531">MARRMSILWVCQWPNRYIPTYQRDSHLMIPLELKEAVITARKDTGYNASRIHDSCKGCVCFGISGIFSTDWYE</sequence>
<reference evidence="2" key="3">
    <citation type="submission" date="2025-08" db="UniProtKB">
        <authorList>
            <consortium name="RefSeq"/>
        </authorList>
    </citation>
    <scope>IDENTIFICATION</scope>
    <source>
        <strain evidence="2">NI907</strain>
    </source>
</reference>
<dbReference type="KEGG" id="pgri:PgNI_07012"/>
<name>A0A6P8B0X6_PYRGI</name>
<protein>
    <submittedName>
        <fullName evidence="2">Uncharacterized protein</fullName>
    </submittedName>
</protein>
<dbReference type="GeneID" id="41961939"/>
<gene>
    <name evidence="2" type="ORF">PgNI_07012</name>
</gene>
<evidence type="ECO:0000313" key="1">
    <source>
        <dbReference type="Proteomes" id="UP000515153"/>
    </source>
</evidence>
<keyword evidence="1" id="KW-1185">Reference proteome</keyword>
<accession>A0A6P8B0X6</accession>
<reference evidence="2" key="1">
    <citation type="journal article" date="2019" name="Mol. Biol. Evol.">
        <title>Blast fungal genomes show frequent chromosomal changes, gene gains and losses, and effector gene turnover.</title>
        <authorList>
            <person name="Gomez Luciano L.B."/>
            <person name="Jason Tsai I."/>
            <person name="Chuma I."/>
            <person name="Tosa Y."/>
            <person name="Chen Y.H."/>
            <person name="Li J.Y."/>
            <person name="Li M.Y."/>
            <person name="Jade Lu M.Y."/>
            <person name="Nakayashiki H."/>
            <person name="Li W.H."/>
        </authorList>
    </citation>
    <scope>NUCLEOTIDE SEQUENCE</scope>
    <source>
        <strain evidence="2">NI907</strain>
    </source>
</reference>
<dbReference type="RefSeq" id="XP_030980810.1">
    <property type="nucleotide sequence ID" value="XM_031127030.1"/>
</dbReference>
<dbReference type="AlphaFoldDB" id="A0A6P8B0X6"/>
<dbReference type="Proteomes" id="UP000515153">
    <property type="component" value="Unplaced"/>
</dbReference>
<proteinExistence type="predicted"/>
<evidence type="ECO:0000313" key="2">
    <source>
        <dbReference type="RefSeq" id="XP_030980810.1"/>
    </source>
</evidence>